<evidence type="ECO:0000313" key="3">
    <source>
        <dbReference type="Proteomes" id="UP001225034"/>
    </source>
</evidence>
<name>A0ABT9YJY1_9BACI</name>
<reference evidence="2 3" key="1">
    <citation type="submission" date="2023-07" db="EMBL/GenBank/DDBJ databases">
        <title>Genomic Encyclopedia of Type Strains, Phase IV (KMG-IV): sequencing the most valuable type-strain genomes for metagenomic binning, comparative biology and taxonomic classification.</title>
        <authorList>
            <person name="Goeker M."/>
        </authorList>
    </citation>
    <scope>NUCLEOTIDE SEQUENCE [LARGE SCALE GENOMIC DNA]</scope>
    <source>
        <strain evidence="2 3">DSM 19154</strain>
    </source>
</reference>
<gene>
    <name evidence="2" type="ORF">J2S05_002627</name>
</gene>
<organism evidence="2 3">
    <name type="scientific">Alkalicoccobacillus murimartini</name>
    <dbReference type="NCBI Taxonomy" id="171685"/>
    <lineage>
        <taxon>Bacteria</taxon>
        <taxon>Bacillati</taxon>
        <taxon>Bacillota</taxon>
        <taxon>Bacilli</taxon>
        <taxon>Bacillales</taxon>
        <taxon>Bacillaceae</taxon>
        <taxon>Alkalicoccobacillus</taxon>
    </lineage>
</organism>
<keyword evidence="1" id="KW-0472">Membrane</keyword>
<feature type="transmembrane region" description="Helical" evidence="1">
    <location>
        <begin position="12"/>
        <end position="31"/>
    </location>
</feature>
<evidence type="ECO:0000256" key="1">
    <source>
        <dbReference type="SAM" id="Phobius"/>
    </source>
</evidence>
<feature type="transmembrane region" description="Helical" evidence="1">
    <location>
        <begin position="37"/>
        <end position="55"/>
    </location>
</feature>
<accession>A0ABT9YJY1</accession>
<keyword evidence="1" id="KW-0812">Transmembrane</keyword>
<proteinExistence type="predicted"/>
<comment type="caution">
    <text evidence="2">The sequence shown here is derived from an EMBL/GenBank/DDBJ whole genome shotgun (WGS) entry which is preliminary data.</text>
</comment>
<sequence>MQLLKKLILKFLFIYITYIGVRLLMGLFFSSTSPDPLYADALIFTTVFLTLSSLFSSSHKSEDTENPR</sequence>
<keyword evidence="1" id="KW-1133">Transmembrane helix</keyword>
<dbReference type="Proteomes" id="UP001225034">
    <property type="component" value="Unassembled WGS sequence"/>
</dbReference>
<dbReference type="EMBL" id="JAUSUA010000003">
    <property type="protein sequence ID" value="MDQ0207826.1"/>
    <property type="molecule type" value="Genomic_DNA"/>
</dbReference>
<protein>
    <submittedName>
        <fullName evidence="2">Uncharacterized protein</fullName>
    </submittedName>
</protein>
<keyword evidence="3" id="KW-1185">Reference proteome</keyword>
<evidence type="ECO:0000313" key="2">
    <source>
        <dbReference type="EMBL" id="MDQ0207826.1"/>
    </source>
</evidence>